<dbReference type="InterPro" id="IPR000873">
    <property type="entry name" value="AMP-dep_synth/lig_dom"/>
</dbReference>
<dbReference type="Pfam" id="PF00501">
    <property type="entry name" value="AMP-binding"/>
    <property type="match status" value="1"/>
</dbReference>
<gene>
    <name evidence="7" type="primary">FADD10_1</name>
    <name evidence="7" type="ORF">BGZ65_003386</name>
</gene>
<evidence type="ECO:0000256" key="1">
    <source>
        <dbReference type="ARBA" id="ARBA00006432"/>
    </source>
</evidence>
<organism evidence="7 8">
    <name type="scientific">Modicella reniformis</name>
    <dbReference type="NCBI Taxonomy" id="1440133"/>
    <lineage>
        <taxon>Eukaryota</taxon>
        <taxon>Fungi</taxon>
        <taxon>Fungi incertae sedis</taxon>
        <taxon>Mucoromycota</taxon>
        <taxon>Mortierellomycotina</taxon>
        <taxon>Mortierellomycetes</taxon>
        <taxon>Mortierellales</taxon>
        <taxon>Mortierellaceae</taxon>
        <taxon>Modicella</taxon>
    </lineage>
</organism>
<reference evidence="7" key="1">
    <citation type="journal article" date="2020" name="Fungal Divers.">
        <title>Resolving the Mortierellaceae phylogeny through synthesis of multi-gene phylogenetics and phylogenomics.</title>
        <authorList>
            <person name="Vandepol N."/>
            <person name="Liber J."/>
            <person name="Desiro A."/>
            <person name="Na H."/>
            <person name="Kennedy M."/>
            <person name="Barry K."/>
            <person name="Grigoriev I.V."/>
            <person name="Miller A.N."/>
            <person name="O'Donnell K."/>
            <person name="Stajich J.E."/>
            <person name="Bonito G."/>
        </authorList>
    </citation>
    <scope>NUCLEOTIDE SEQUENCE</scope>
    <source>
        <strain evidence="7">MES-2147</strain>
    </source>
</reference>
<dbReference type="FunFam" id="3.30.300.30:FF:000007">
    <property type="entry name" value="4-coumarate--CoA ligase 2"/>
    <property type="match status" value="1"/>
</dbReference>
<dbReference type="Gene3D" id="3.30.300.30">
    <property type="match status" value="1"/>
</dbReference>
<dbReference type="OrthoDB" id="1898221at2759"/>
<dbReference type="PANTHER" id="PTHR24096">
    <property type="entry name" value="LONG-CHAIN-FATTY-ACID--COA LIGASE"/>
    <property type="match status" value="1"/>
</dbReference>
<dbReference type="Proteomes" id="UP000749646">
    <property type="component" value="Unassembled WGS sequence"/>
</dbReference>
<proteinExistence type="inferred from homology"/>
<dbReference type="SUPFAM" id="SSF56801">
    <property type="entry name" value="Acetyl-CoA synthetase-like"/>
    <property type="match status" value="1"/>
</dbReference>
<dbReference type="EMBL" id="JAAAHW010000519">
    <property type="protein sequence ID" value="KAG0001552.1"/>
    <property type="molecule type" value="Genomic_DNA"/>
</dbReference>
<dbReference type="FunFam" id="3.40.50.12780:FF:000003">
    <property type="entry name" value="Long-chain-fatty-acid--CoA ligase FadD"/>
    <property type="match status" value="1"/>
</dbReference>
<name>A0A9P6MHQ9_9FUNG</name>
<evidence type="ECO:0000256" key="2">
    <source>
        <dbReference type="ARBA" id="ARBA00022598"/>
    </source>
</evidence>
<evidence type="ECO:0000256" key="3">
    <source>
        <dbReference type="ARBA" id="ARBA00022741"/>
    </source>
</evidence>
<evidence type="ECO:0000259" key="5">
    <source>
        <dbReference type="Pfam" id="PF00501"/>
    </source>
</evidence>
<keyword evidence="3" id="KW-0547">Nucleotide-binding</keyword>
<comment type="similarity">
    <text evidence="1">Belongs to the ATP-dependent AMP-binding enzyme family.</text>
</comment>
<evidence type="ECO:0000313" key="8">
    <source>
        <dbReference type="Proteomes" id="UP000749646"/>
    </source>
</evidence>
<evidence type="ECO:0000256" key="4">
    <source>
        <dbReference type="ARBA" id="ARBA00022840"/>
    </source>
</evidence>
<dbReference type="PROSITE" id="PS00455">
    <property type="entry name" value="AMP_BINDING"/>
    <property type="match status" value="1"/>
</dbReference>
<keyword evidence="2 7" id="KW-0436">Ligase</keyword>
<comment type="caution">
    <text evidence="7">The sequence shown here is derived from an EMBL/GenBank/DDBJ whole genome shotgun (WGS) entry which is preliminary data.</text>
</comment>
<dbReference type="PANTHER" id="PTHR24096:SF149">
    <property type="entry name" value="AMP-BINDING DOMAIN-CONTAINING PROTEIN-RELATED"/>
    <property type="match status" value="1"/>
</dbReference>
<dbReference type="GO" id="GO:0016405">
    <property type="term" value="F:CoA-ligase activity"/>
    <property type="evidence" value="ECO:0007669"/>
    <property type="project" value="TreeGrafter"/>
</dbReference>
<dbReference type="GO" id="GO:0005524">
    <property type="term" value="F:ATP binding"/>
    <property type="evidence" value="ECO:0007669"/>
    <property type="project" value="UniProtKB-KW"/>
</dbReference>
<protein>
    <submittedName>
        <fullName evidence="7">Fatty-acid--CoA ligase FadD10</fullName>
    </submittedName>
</protein>
<feature type="domain" description="AMP-binding enzyme C-terminal" evidence="6">
    <location>
        <begin position="450"/>
        <end position="528"/>
    </location>
</feature>
<dbReference type="AlphaFoldDB" id="A0A9P6MHQ9"/>
<dbReference type="InterPro" id="IPR025110">
    <property type="entry name" value="AMP-bd_C"/>
</dbReference>
<dbReference type="InterPro" id="IPR020845">
    <property type="entry name" value="AMP-binding_CS"/>
</dbReference>
<dbReference type="InterPro" id="IPR042099">
    <property type="entry name" value="ANL_N_sf"/>
</dbReference>
<dbReference type="Gene3D" id="3.40.50.12780">
    <property type="entry name" value="N-terminal domain of ligase-like"/>
    <property type="match status" value="1"/>
</dbReference>
<evidence type="ECO:0000313" key="7">
    <source>
        <dbReference type="EMBL" id="KAG0001552.1"/>
    </source>
</evidence>
<feature type="domain" description="AMP-dependent synthetase/ligase" evidence="5">
    <location>
        <begin position="30"/>
        <end position="398"/>
    </location>
</feature>
<sequence length="550" mass="60457">MTMRIYRSHLPDRAIPYTNVYSFVVSNPNKTPDSFNILIEAQTGKKITFGEWKRDTRRWATGLQSIGFKRGDVLALFSPNELDYSITMFGPLLLGAITTTANASYTEVELAHQLKDAGATVMVTHPELLSVAIAAAQQVGLPKERIFLFGDQVVQGFRPYTSLLPSVSTPEHQLAQVVPLNEVEAKDTTALICYSSGTTGKSKGVELTHLNICVNVVQLSSLEGPIPARENTTLSVLPMYHLYGLQLHLVYGVYSGFPLVSLRKFQGEAFLQAIQVHKIKSVNLVPPQVLFLVKSPQVENFDLSSLRQVTVAAAPCSRELTEALLNGFPKLAFRQGYGMSELSPVVAMGIYGQLVYGSSGRMVPNQEVRLVDPATGQDAVPGERGEIWVRGPHVMKGYRNNPKATQETIDVEGWLHTGDVGFIDEGENLFVVDRIKELIKYKGFQVAPAELEAILLSHPHILDTAVIGVEDKEQATELPLAFVVKHPEHPELSEQGVKDFVDSKVAPHKKLRGGVRFIDAIPKSAAGKILKKDLRVLLAHSATEIPRSKL</sequence>
<accession>A0A9P6MHQ9</accession>
<dbReference type="InterPro" id="IPR045851">
    <property type="entry name" value="AMP-bd_C_sf"/>
</dbReference>
<keyword evidence="8" id="KW-1185">Reference proteome</keyword>
<dbReference type="CDD" id="cd05911">
    <property type="entry name" value="Firefly_Luc_like"/>
    <property type="match status" value="1"/>
</dbReference>
<keyword evidence="4" id="KW-0067">ATP-binding</keyword>
<evidence type="ECO:0000259" key="6">
    <source>
        <dbReference type="Pfam" id="PF13193"/>
    </source>
</evidence>
<dbReference type="Pfam" id="PF13193">
    <property type="entry name" value="AMP-binding_C"/>
    <property type="match status" value="1"/>
</dbReference>